<protein>
    <submittedName>
        <fullName evidence="4">OstA-like protein</fullName>
    </submittedName>
</protein>
<dbReference type="EMBL" id="JAUMIT010000002">
    <property type="protein sequence ID" value="MDO3694359.1"/>
    <property type="molecule type" value="Genomic_DNA"/>
</dbReference>
<dbReference type="InterPro" id="IPR005653">
    <property type="entry name" value="OstA-like_N"/>
</dbReference>
<evidence type="ECO:0000259" key="2">
    <source>
        <dbReference type="Pfam" id="PF03968"/>
    </source>
</evidence>
<proteinExistence type="predicted"/>
<reference evidence="4" key="1">
    <citation type="submission" date="2023-07" db="EMBL/GenBank/DDBJ databases">
        <title>Wenyingzhuangia sp. chi5 genome sequencing and assembly.</title>
        <authorList>
            <person name="Park S."/>
        </authorList>
    </citation>
    <scope>NUCLEOTIDE SEQUENCE</scope>
    <source>
        <strain evidence="4">Chi5</strain>
    </source>
</reference>
<feature type="domain" description="Organic solvent tolerance-like N-terminal" evidence="2">
    <location>
        <begin position="229"/>
        <end position="361"/>
    </location>
</feature>
<dbReference type="PANTHER" id="PTHR30189:SF1">
    <property type="entry name" value="LPS-ASSEMBLY PROTEIN LPTD"/>
    <property type="match status" value="1"/>
</dbReference>
<dbReference type="Pfam" id="PF03968">
    <property type="entry name" value="LptD_N"/>
    <property type="match status" value="1"/>
</dbReference>
<evidence type="ECO:0000313" key="4">
    <source>
        <dbReference type="EMBL" id="MDO3694359.1"/>
    </source>
</evidence>
<evidence type="ECO:0000256" key="1">
    <source>
        <dbReference type="ARBA" id="ARBA00023237"/>
    </source>
</evidence>
<dbReference type="Pfam" id="PF13100">
    <property type="entry name" value="OstA_2"/>
    <property type="match status" value="1"/>
</dbReference>
<evidence type="ECO:0000313" key="5">
    <source>
        <dbReference type="Proteomes" id="UP001168642"/>
    </source>
</evidence>
<evidence type="ECO:0000259" key="3">
    <source>
        <dbReference type="Pfam" id="PF13100"/>
    </source>
</evidence>
<feature type="domain" description="Organic solvent tolerance-like N-terminal" evidence="3">
    <location>
        <begin position="19"/>
        <end position="174"/>
    </location>
</feature>
<dbReference type="InterPro" id="IPR050218">
    <property type="entry name" value="LptD"/>
</dbReference>
<keyword evidence="1" id="KW-0472">Membrane</keyword>
<dbReference type="Proteomes" id="UP001168642">
    <property type="component" value="Unassembled WGS sequence"/>
</dbReference>
<comment type="caution">
    <text evidence="4">The sequence shown here is derived from an EMBL/GenBank/DDBJ whole genome shotgun (WGS) entry which is preliminary data.</text>
</comment>
<dbReference type="Gene3D" id="2.60.450.10">
    <property type="entry name" value="Lipopolysaccharide (LPS) transport protein A like domain"/>
    <property type="match status" value="3"/>
</dbReference>
<accession>A0ABT8VQX5</accession>
<dbReference type="PANTHER" id="PTHR30189">
    <property type="entry name" value="LPS-ASSEMBLY PROTEIN"/>
    <property type="match status" value="1"/>
</dbReference>
<gene>
    <name evidence="4" type="ORF">QVZ41_05800</name>
</gene>
<name>A0ABT8VQX5_9FLAO</name>
<organism evidence="4 5">
    <name type="scientific">Wenyingzhuangia gilva</name>
    <dbReference type="NCBI Taxonomy" id="3057677"/>
    <lineage>
        <taxon>Bacteria</taxon>
        <taxon>Pseudomonadati</taxon>
        <taxon>Bacteroidota</taxon>
        <taxon>Flavobacteriia</taxon>
        <taxon>Flavobacteriales</taxon>
        <taxon>Flavobacteriaceae</taxon>
        <taxon>Wenyingzhuangia</taxon>
    </lineage>
</organism>
<keyword evidence="1" id="KW-0998">Cell outer membrane</keyword>
<keyword evidence="5" id="KW-1185">Reference proteome</keyword>
<sequence>MKHSLLFLLIPFLGMSQASKIKILHANQTYADQKQYPKALVLNGDVRVSHQGALMTCKKALYYKLDNRLYAYGDVVINQGDTIKQYSDHLQYDGDSQKALSWGKVKVNDKDMILTTDTLHFNRVTQVLSYDCFGKIVNKENTLTSQIGEYFANDKKLTARQNVKVVNPDMDLKTGHLDYYTETGKTYLYGPSTIKNKESDLYTERGIYDTRLSLGYLLKNSVIYHEDNEIQGDSLYYNQKNDFASGTGNLIITDTVNKIVVKGDYGEIYRRKDSMIVSKRPIAISIVDKDSMYIHGDTISVTGVDKNKLMKVYHHVKFFKSDLSGKCDSLVTRQEEGVTELFRNPILWSGENQITGDSIRLISDKVTQKLDSLKIVKNAFIIQKDSIEGYNQIKGKDMFGKFIEQRLSTLLVKGNGAVINYGRSDDTKELISIEKMECSNILFTLKENKMQTIRFLKMPEGKMYPPSQFPKDQALLKGFIWRGDERPLTKEDIFIHD</sequence>